<dbReference type="EMBL" id="JAGGLG010000006">
    <property type="protein sequence ID" value="MBP2017659.1"/>
    <property type="molecule type" value="Genomic_DNA"/>
</dbReference>
<dbReference type="InterPro" id="IPR036974">
    <property type="entry name" value="PUA_sf"/>
</dbReference>
<evidence type="ECO:0000256" key="3">
    <source>
        <dbReference type="ARBA" id="ARBA00022694"/>
    </source>
</evidence>
<dbReference type="Pfam" id="PF09142">
    <property type="entry name" value="TruB_C"/>
    <property type="match status" value="1"/>
</dbReference>
<reference evidence="9 10" key="1">
    <citation type="submission" date="2021-03" db="EMBL/GenBank/DDBJ databases">
        <title>Genomic Encyclopedia of Type Strains, Phase IV (KMG-IV): sequencing the most valuable type-strain genomes for metagenomic binning, comparative biology and taxonomic classification.</title>
        <authorList>
            <person name="Goeker M."/>
        </authorList>
    </citation>
    <scope>NUCLEOTIDE SEQUENCE [LARGE SCALE GENOMIC DNA]</scope>
    <source>
        <strain evidence="9 10">DSM 27138</strain>
    </source>
</reference>
<dbReference type="InterPro" id="IPR014780">
    <property type="entry name" value="tRNA_psdUridine_synth_TruB"/>
</dbReference>
<comment type="catalytic activity">
    <reaction evidence="1 5">
        <text>uridine(55) in tRNA = pseudouridine(55) in tRNA</text>
        <dbReference type="Rhea" id="RHEA:42532"/>
        <dbReference type="Rhea" id="RHEA-COMP:10101"/>
        <dbReference type="Rhea" id="RHEA-COMP:10102"/>
        <dbReference type="ChEBI" id="CHEBI:65314"/>
        <dbReference type="ChEBI" id="CHEBI:65315"/>
        <dbReference type="EC" id="5.4.99.25"/>
    </reaction>
</comment>
<evidence type="ECO:0000256" key="5">
    <source>
        <dbReference type="HAMAP-Rule" id="MF_01080"/>
    </source>
</evidence>
<dbReference type="PANTHER" id="PTHR13767:SF2">
    <property type="entry name" value="PSEUDOURIDYLATE SYNTHASE TRUB1"/>
    <property type="match status" value="1"/>
</dbReference>
<dbReference type="Pfam" id="PF16198">
    <property type="entry name" value="TruB_C_2"/>
    <property type="match status" value="1"/>
</dbReference>
<dbReference type="Pfam" id="PF01509">
    <property type="entry name" value="TruB_N"/>
    <property type="match status" value="1"/>
</dbReference>
<keyword evidence="3 5" id="KW-0819">tRNA processing</keyword>
<name>A0ABS4JT67_9FIRM</name>
<evidence type="ECO:0000259" key="7">
    <source>
        <dbReference type="Pfam" id="PF09142"/>
    </source>
</evidence>
<evidence type="ECO:0000313" key="9">
    <source>
        <dbReference type="EMBL" id="MBP2017659.1"/>
    </source>
</evidence>
<dbReference type="Gene3D" id="3.30.2350.10">
    <property type="entry name" value="Pseudouridine synthase"/>
    <property type="match status" value="1"/>
</dbReference>
<comment type="similarity">
    <text evidence="2 5">Belongs to the pseudouridine synthase TruB family. Type 1 subfamily.</text>
</comment>
<organism evidence="9 10">
    <name type="scientific">Symbiobacterium terraclitae</name>
    <dbReference type="NCBI Taxonomy" id="557451"/>
    <lineage>
        <taxon>Bacteria</taxon>
        <taxon>Bacillati</taxon>
        <taxon>Bacillota</taxon>
        <taxon>Clostridia</taxon>
        <taxon>Eubacteriales</taxon>
        <taxon>Symbiobacteriaceae</taxon>
        <taxon>Symbiobacterium</taxon>
    </lineage>
</organism>
<evidence type="ECO:0000313" key="10">
    <source>
        <dbReference type="Proteomes" id="UP001519289"/>
    </source>
</evidence>
<comment type="function">
    <text evidence="5">Responsible for synthesis of pseudouridine from uracil-55 in the psi GC loop of transfer RNAs.</text>
</comment>
<feature type="active site" description="Nucleophile" evidence="5">
    <location>
        <position position="38"/>
    </location>
</feature>
<evidence type="ECO:0000256" key="2">
    <source>
        <dbReference type="ARBA" id="ARBA00005642"/>
    </source>
</evidence>
<keyword evidence="4 5" id="KW-0413">Isomerase</keyword>
<sequence length="288" mass="30582">MDGVLNLLKPPGMTSHDVVAFVRRTLGVKKVGHTGTLDPGVAGVLPVCVGKATRLAEYIAGSDKAYRAEITFGVTTSTQDSFGEVLAEADAAHLTRGDVAYALTRFHGPIDQVPPMVSAVKVEGRRLYELAREGVEVERAPRRVTIHKLQLLDFRPGPRPVAYVDVVCSKGTYVRTLAHDLGQYLRVGAHLSYLVRTRSGGFALADAATLEELAAGQARLLPPAAALGGMPRLVITGAAADRLKHGVVPQVRVAEQDGETVALLDADGDLLALAEARGGRLKLLKVFA</sequence>
<dbReference type="HAMAP" id="MF_01080">
    <property type="entry name" value="TruB_bact"/>
    <property type="match status" value="1"/>
</dbReference>
<dbReference type="GO" id="GO:0160148">
    <property type="term" value="F:tRNA pseudouridine(55) synthase activity"/>
    <property type="evidence" value="ECO:0007669"/>
    <property type="project" value="UniProtKB-EC"/>
</dbReference>
<protein>
    <recommendedName>
        <fullName evidence="5">tRNA pseudouridine synthase B</fullName>
        <ecNumber evidence="5">5.4.99.25</ecNumber>
    </recommendedName>
    <alternativeName>
        <fullName evidence="5">tRNA pseudouridine(55) synthase</fullName>
        <shortName evidence="5">Psi55 synthase</shortName>
    </alternativeName>
    <alternativeName>
        <fullName evidence="5">tRNA pseudouridylate synthase</fullName>
    </alternativeName>
    <alternativeName>
        <fullName evidence="5">tRNA-uridine isomerase</fullName>
    </alternativeName>
</protein>
<gene>
    <name evidence="5" type="primary">truB</name>
    <name evidence="9" type="ORF">J2Z79_001044</name>
</gene>
<evidence type="ECO:0000259" key="8">
    <source>
        <dbReference type="Pfam" id="PF16198"/>
    </source>
</evidence>
<comment type="caution">
    <text evidence="9">The sequence shown here is derived from an EMBL/GenBank/DDBJ whole genome shotgun (WGS) entry which is preliminary data.</text>
</comment>
<feature type="domain" description="Pseudouridine synthase II N-terminal" evidence="6">
    <location>
        <begin position="23"/>
        <end position="174"/>
    </location>
</feature>
<keyword evidence="10" id="KW-1185">Reference proteome</keyword>
<dbReference type="InterPro" id="IPR020103">
    <property type="entry name" value="PsdUridine_synth_cat_dom_sf"/>
</dbReference>
<evidence type="ECO:0000256" key="1">
    <source>
        <dbReference type="ARBA" id="ARBA00000385"/>
    </source>
</evidence>
<feature type="domain" description="tRNA pseudouridine synthase II TruB subfamily 2 C-terminal" evidence="7">
    <location>
        <begin position="230"/>
        <end position="287"/>
    </location>
</feature>
<dbReference type="EC" id="5.4.99.25" evidence="5"/>
<dbReference type="RefSeq" id="WP_209465795.1">
    <property type="nucleotide sequence ID" value="NZ_JAGGLG010000006.1"/>
</dbReference>
<dbReference type="Gene3D" id="2.30.130.10">
    <property type="entry name" value="PUA domain"/>
    <property type="match status" value="1"/>
</dbReference>
<evidence type="ECO:0000259" key="6">
    <source>
        <dbReference type="Pfam" id="PF01509"/>
    </source>
</evidence>
<dbReference type="InterPro" id="IPR002501">
    <property type="entry name" value="PsdUridine_synth_N"/>
</dbReference>
<dbReference type="SUPFAM" id="SSF55120">
    <property type="entry name" value="Pseudouridine synthase"/>
    <property type="match status" value="1"/>
</dbReference>
<evidence type="ECO:0000256" key="4">
    <source>
        <dbReference type="ARBA" id="ARBA00023235"/>
    </source>
</evidence>
<dbReference type="InterPro" id="IPR015225">
    <property type="entry name" value="tRNA_psdUridine_synth_fam2_C"/>
</dbReference>
<proteinExistence type="inferred from homology"/>
<dbReference type="CDD" id="cd02573">
    <property type="entry name" value="PseudoU_synth_EcTruB"/>
    <property type="match status" value="1"/>
</dbReference>
<dbReference type="Proteomes" id="UP001519289">
    <property type="component" value="Unassembled WGS sequence"/>
</dbReference>
<feature type="domain" description="tRNA pseudouridylate synthase B C-terminal" evidence="8">
    <location>
        <begin position="175"/>
        <end position="217"/>
    </location>
</feature>
<dbReference type="InterPro" id="IPR032819">
    <property type="entry name" value="TruB_C"/>
</dbReference>
<accession>A0ABS4JT67</accession>
<dbReference type="NCBIfam" id="TIGR00431">
    <property type="entry name" value="TruB"/>
    <property type="match status" value="1"/>
</dbReference>
<dbReference type="PANTHER" id="PTHR13767">
    <property type="entry name" value="TRNA-PSEUDOURIDINE SYNTHASE"/>
    <property type="match status" value="1"/>
</dbReference>